<accession>A0A814Q5Y0</accession>
<organism evidence="4 5">
    <name type="scientific">Adineta ricciae</name>
    <name type="common">Rotifer</name>
    <dbReference type="NCBI Taxonomy" id="249248"/>
    <lineage>
        <taxon>Eukaryota</taxon>
        <taxon>Metazoa</taxon>
        <taxon>Spiralia</taxon>
        <taxon>Gnathifera</taxon>
        <taxon>Rotifera</taxon>
        <taxon>Eurotatoria</taxon>
        <taxon>Bdelloidea</taxon>
        <taxon>Adinetida</taxon>
        <taxon>Adinetidae</taxon>
        <taxon>Adineta</taxon>
    </lineage>
</organism>
<proteinExistence type="inferred from homology"/>
<feature type="compositionally biased region" description="Basic residues" evidence="2">
    <location>
        <begin position="1"/>
        <end position="10"/>
    </location>
</feature>
<comment type="similarity">
    <text evidence="1">Belongs to the EEIG family.</text>
</comment>
<evidence type="ECO:0000256" key="2">
    <source>
        <dbReference type="SAM" id="MobiDB-lite"/>
    </source>
</evidence>
<feature type="region of interest" description="Disordered" evidence="2">
    <location>
        <begin position="383"/>
        <end position="403"/>
    </location>
</feature>
<reference evidence="4" key="1">
    <citation type="submission" date="2021-02" db="EMBL/GenBank/DDBJ databases">
        <authorList>
            <person name="Nowell W R."/>
        </authorList>
    </citation>
    <scope>NUCLEOTIDE SEQUENCE</scope>
</reference>
<dbReference type="InterPro" id="IPR039931">
    <property type="entry name" value="EEIG1/2-like"/>
</dbReference>
<evidence type="ECO:0000313" key="5">
    <source>
        <dbReference type="Proteomes" id="UP000663852"/>
    </source>
</evidence>
<protein>
    <recommendedName>
        <fullName evidence="3">C2 NT-type domain-containing protein</fullName>
    </recommendedName>
</protein>
<dbReference type="OrthoDB" id="3365224at2759"/>
<sequence length="403" mass="45543">MNEKKRKKVKKSDSFVMMSPKTNQNDQIDMNKSQEIPNNKAASSLLSTFNRKRRHTFDVDLKVDRVLSLPYASGKFFFKIRLLSGGNHVYTCHERFEVHENKVEFNLSDRFTVKMTSRVDNFTLDHCFCRISIRKEGRGGRSHEKIGFYDLDLASVAGSGDESKACLLNAYQQTNTSPANAYLQIRMKLTIVEGDQIFRRPNNDHPYIKVEPAPATKTTYDPCSDDGSSNMSTSAAELCPPITTNSLRGHSRQASKSSMCSNYSTNSINSTNNSIPHDKNHLRSIKCESRHFHNSYSDPNMFAKLRQGSDEESIQPSQRRVNHKRRTPFIDQFGDIQRRLHSTRIDATEIVETVLNNNAKTVTNSNGYLCLMYDEDGTARVGSSSCQSLQSPPPPPSSLYVST</sequence>
<dbReference type="PANTHER" id="PTHR21456">
    <property type="entry name" value="FAMILY WITH SEQUENCE SIMILARITY 102"/>
    <property type="match status" value="1"/>
</dbReference>
<comment type="caution">
    <text evidence="4">The sequence shown here is derived from an EMBL/GenBank/DDBJ whole genome shotgun (WGS) entry which is preliminary data.</text>
</comment>
<dbReference type="Pfam" id="PF10358">
    <property type="entry name" value="NT-C2"/>
    <property type="match status" value="1"/>
</dbReference>
<gene>
    <name evidence="4" type="ORF">EDS130_LOCUS20783</name>
</gene>
<dbReference type="InterPro" id="IPR019448">
    <property type="entry name" value="NT-C2"/>
</dbReference>
<dbReference type="PROSITE" id="PS51840">
    <property type="entry name" value="C2_NT"/>
    <property type="match status" value="1"/>
</dbReference>
<feature type="region of interest" description="Disordered" evidence="2">
    <location>
        <begin position="1"/>
        <end position="28"/>
    </location>
</feature>
<dbReference type="PANTHER" id="PTHR21456:SF1">
    <property type="entry name" value="C2 NT-TYPE DOMAIN-CONTAINING PROTEIN"/>
    <property type="match status" value="1"/>
</dbReference>
<dbReference type="EMBL" id="CAJNOJ010000103">
    <property type="protein sequence ID" value="CAF1115912.1"/>
    <property type="molecule type" value="Genomic_DNA"/>
</dbReference>
<feature type="domain" description="C2 NT-type" evidence="3">
    <location>
        <begin position="47"/>
        <end position="189"/>
    </location>
</feature>
<dbReference type="AlphaFoldDB" id="A0A814Q5Y0"/>
<dbReference type="Proteomes" id="UP000663852">
    <property type="component" value="Unassembled WGS sequence"/>
</dbReference>
<name>A0A814Q5Y0_ADIRI</name>
<evidence type="ECO:0000256" key="1">
    <source>
        <dbReference type="ARBA" id="ARBA00034780"/>
    </source>
</evidence>
<evidence type="ECO:0000313" key="4">
    <source>
        <dbReference type="EMBL" id="CAF1115912.1"/>
    </source>
</evidence>
<evidence type="ECO:0000259" key="3">
    <source>
        <dbReference type="PROSITE" id="PS51840"/>
    </source>
</evidence>